<dbReference type="AlphaFoldDB" id="A0A3N0XQ67"/>
<dbReference type="Proteomes" id="UP000281406">
    <property type="component" value="Unassembled WGS sequence"/>
</dbReference>
<organism evidence="1 2">
    <name type="scientific">Anabarilius grahami</name>
    <name type="common">Kanglang fish</name>
    <name type="synonym">Barilius grahami</name>
    <dbReference type="NCBI Taxonomy" id="495550"/>
    <lineage>
        <taxon>Eukaryota</taxon>
        <taxon>Metazoa</taxon>
        <taxon>Chordata</taxon>
        <taxon>Craniata</taxon>
        <taxon>Vertebrata</taxon>
        <taxon>Euteleostomi</taxon>
        <taxon>Actinopterygii</taxon>
        <taxon>Neopterygii</taxon>
        <taxon>Teleostei</taxon>
        <taxon>Ostariophysi</taxon>
        <taxon>Cypriniformes</taxon>
        <taxon>Xenocyprididae</taxon>
        <taxon>Xenocypridinae</taxon>
        <taxon>Xenocypridinae incertae sedis</taxon>
        <taxon>Anabarilius</taxon>
    </lineage>
</organism>
<evidence type="ECO:0000313" key="1">
    <source>
        <dbReference type="EMBL" id="ROJ13902.1"/>
    </source>
</evidence>
<keyword evidence="2" id="KW-1185">Reference proteome</keyword>
<evidence type="ECO:0000313" key="2">
    <source>
        <dbReference type="Proteomes" id="UP000281406"/>
    </source>
</evidence>
<comment type="caution">
    <text evidence="1">The sequence shown here is derived from an EMBL/GenBank/DDBJ whole genome shotgun (WGS) entry which is preliminary data.</text>
</comment>
<gene>
    <name evidence="1" type="ORF">DPX16_19777</name>
</gene>
<reference evidence="1 2" key="1">
    <citation type="submission" date="2018-10" db="EMBL/GenBank/DDBJ databases">
        <title>Genome assembly for a Yunnan-Guizhou Plateau 3E fish, Anabarilius grahami (Regan), and its evolutionary and genetic applications.</title>
        <authorList>
            <person name="Jiang W."/>
        </authorList>
    </citation>
    <scope>NUCLEOTIDE SEQUENCE [LARGE SCALE GENOMIC DNA]</scope>
    <source>
        <strain evidence="1">AG-KIZ</strain>
        <tissue evidence="1">Muscle</tissue>
    </source>
</reference>
<sequence length="143" mass="15951">VEDGPESFFFFVIQQERTRINGEQKETLETFFKDGMTRVGSELIPRAASATGLDTSVIEIVVWSSCTVPSVPRVCFPWSCFHRVLVPGLCSTFGFFTSPLPDFSMITIHLDFSTIITVSPRLIEVPVSPLSCCLCVYVYLTLV</sequence>
<accession>A0A3N0XQ67</accession>
<dbReference type="EMBL" id="RJVU01064619">
    <property type="protein sequence ID" value="ROJ13902.1"/>
    <property type="molecule type" value="Genomic_DNA"/>
</dbReference>
<name>A0A3N0XQ67_ANAGA</name>
<protein>
    <submittedName>
        <fullName evidence="1">Uncharacterized protein</fullName>
    </submittedName>
</protein>
<proteinExistence type="predicted"/>
<feature type="non-terminal residue" evidence="1">
    <location>
        <position position="1"/>
    </location>
</feature>